<dbReference type="EMBL" id="BLJE01000001">
    <property type="protein sequence ID" value="GFE64176.1"/>
    <property type="molecule type" value="Genomic_DNA"/>
</dbReference>
<sequence>MPTLQQLKYLVAVADHLHFRRAAEACKVTQPTLSAQLKELEGELGVQLVERSRSRVVITPLGRRVIDKARDVLRNIAEIEALAKTSEAMLEDMIKIGVVQSLGSYFLPLIVPDLHKSHPKLRLYMREGLPDMLLRGLEEGALDLLFFPLPLGRADLSSIPVFREPLLVVAPHDHPVAKMDRFDPALMKDENILTLEPGHKLYEQVRALCDDFGARLSRDYEGTSLDTLRQMVAMGMGLSLLPALYVKSEVAHQDIVVARRFRGKEPSRTIGMVWRKGTAREDEYMALAALIRGILRRRASEVTVVT</sequence>
<dbReference type="InterPro" id="IPR036390">
    <property type="entry name" value="WH_DNA-bd_sf"/>
</dbReference>
<protein>
    <submittedName>
        <fullName evidence="7">Hyaluronan synthase</fullName>
    </submittedName>
</protein>
<feature type="domain" description="HTH lysR-type" evidence="6">
    <location>
        <begin position="2"/>
        <end position="59"/>
    </location>
</feature>
<dbReference type="Gene3D" id="1.10.10.10">
    <property type="entry name" value="Winged helix-like DNA-binding domain superfamily/Winged helix DNA-binding domain"/>
    <property type="match status" value="1"/>
</dbReference>
<dbReference type="Pfam" id="PF00126">
    <property type="entry name" value="HTH_1"/>
    <property type="match status" value="1"/>
</dbReference>
<keyword evidence="5" id="KW-0804">Transcription</keyword>
<organism evidence="7 8">
    <name type="scientific">Litoreibacter roseus</name>
    <dbReference type="NCBI Taxonomy" id="2601869"/>
    <lineage>
        <taxon>Bacteria</taxon>
        <taxon>Pseudomonadati</taxon>
        <taxon>Pseudomonadota</taxon>
        <taxon>Alphaproteobacteria</taxon>
        <taxon>Rhodobacterales</taxon>
        <taxon>Roseobacteraceae</taxon>
        <taxon>Litoreibacter</taxon>
    </lineage>
</organism>
<evidence type="ECO:0000313" key="7">
    <source>
        <dbReference type="EMBL" id="GFE64176.1"/>
    </source>
</evidence>
<keyword evidence="8" id="KW-1185">Reference proteome</keyword>
<name>A0A6N6JDC2_9RHOB</name>
<dbReference type="PROSITE" id="PS50931">
    <property type="entry name" value="HTH_LYSR"/>
    <property type="match status" value="1"/>
</dbReference>
<dbReference type="GO" id="GO:0032993">
    <property type="term" value="C:protein-DNA complex"/>
    <property type="evidence" value="ECO:0007669"/>
    <property type="project" value="TreeGrafter"/>
</dbReference>
<dbReference type="CDD" id="cd08411">
    <property type="entry name" value="PBP2_OxyR"/>
    <property type="match status" value="1"/>
</dbReference>
<dbReference type="InterPro" id="IPR036388">
    <property type="entry name" value="WH-like_DNA-bd_sf"/>
</dbReference>
<reference evidence="7 8" key="1">
    <citation type="submission" date="2019-12" db="EMBL/GenBank/DDBJ databases">
        <title>Litoreibacter badius sp. nov., a novel bacteriochlorophyll a-containing bacterium in the genus Litoreibacter.</title>
        <authorList>
            <person name="Kanamuro M."/>
            <person name="Takabe Y."/>
            <person name="Mori K."/>
            <person name="Takaichi S."/>
            <person name="Hanada S."/>
        </authorList>
    </citation>
    <scope>NUCLEOTIDE SEQUENCE [LARGE SCALE GENOMIC DNA]</scope>
    <source>
        <strain evidence="7 8">K6</strain>
    </source>
</reference>
<accession>A0A6N6JDC2</accession>
<comment type="caution">
    <text evidence="7">The sequence shown here is derived from an EMBL/GenBank/DDBJ whole genome shotgun (WGS) entry which is preliminary data.</text>
</comment>
<proteinExistence type="inferred from homology"/>
<dbReference type="Proteomes" id="UP000436822">
    <property type="component" value="Unassembled WGS sequence"/>
</dbReference>
<evidence type="ECO:0000256" key="3">
    <source>
        <dbReference type="ARBA" id="ARBA00023125"/>
    </source>
</evidence>
<evidence type="ECO:0000256" key="2">
    <source>
        <dbReference type="ARBA" id="ARBA00023015"/>
    </source>
</evidence>
<evidence type="ECO:0000256" key="4">
    <source>
        <dbReference type="ARBA" id="ARBA00023159"/>
    </source>
</evidence>
<keyword evidence="3" id="KW-0238">DNA-binding</keyword>
<evidence type="ECO:0000313" key="8">
    <source>
        <dbReference type="Proteomes" id="UP000436822"/>
    </source>
</evidence>
<gene>
    <name evidence="7" type="primary">oxyR_2</name>
    <name evidence="7" type="ORF">KIN_12500</name>
</gene>
<dbReference type="PRINTS" id="PR00039">
    <property type="entry name" value="HTHLYSR"/>
</dbReference>
<comment type="similarity">
    <text evidence="1">Belongs to the LysR transcriptional regulatory family.</text>
</comment>
<dbReference type="GO" id="GO:0003700">
    <property type="term" value="F:DNA-binding transcription factor activity"/>
    <property type="evidence" value="ECO:0007669"/>
    <property type="project" value="InterPro"/>
</dbReference>
<dbReference type="Pfam" id="PF03466">
    <property type="entry name" value="LysR_substrate"/>
    <property type="match status" value="1"/>
</dbReference>
<dbReference type="AlphaFoldDB" id="A0A6N6JDC2"/>
<dbReference type="OrthoDB" id="9775392at2"/>
<keyword evidence="2" id="KW-0805">Transcription regulation</keyword>
<dbReference type="PANTHER" id="PTHR30346">
    <property type="entry name" value="TRANSCRIPTIONAL DUAL REGULATOR HCAR-RELATED"/>
    <property type="match status" value="1"/>
</dbReference>
<dbReference type="SUPFAM" id="SSF46785">
    <property type="entry name" value="Winged helix' DNA-binding domain"/>
    <property type="match status" value="1"/>
</dbReference>
<evidence type="ECO:0000259" key="6">
    <source>
        <dbReference type="PROSITE" id="PS50931"/>
    </source>
</evidence>
<dbReference type="RefSeq" id="WP_159805043.1">
    <property type="nucleotide sequence ID" value="NZ_BLJE01000001.1"/>
</dbReference>
<evidence type="ECO:0000256" key="1">
    <source>
        <dbReference type="ARBA" id="ARBA00009437"/>
    </source>
</evidence>
<dbReference type="InterPro" id="IPR000847">
    <property type="entry name" value="LysR_HTH_N"/>
</dbReference>
<dbReference type="PANTHER" id="PTHR30346:SF26">
    <property type="entry name" value="HYDROGEN PEROXIDE-INDUCIBLE GENES ACTIVATOR"/>
    <property type="match status" value="1"/>
</dbReference>
<dbReference type="InterPro" id="IPR005119">
    <property type="entry name" value="LysR_subst-bd"/>
</dbReference>
<evidence type="ECO:0000256" key="5">
    <source>
        <dbReference type="ARBA" id="ARBA00023163"/>
    </source>
</evidence>
<dbReference type="FunFam" id="1.10.10.10:FF:000001">
    <property type="entry name" value="LysR family transcriptional regulator"/>
    <property type="match status" value="1"/>
</dbReference>
<dbReference type="GO" id="GO:0003677">
    <property type="term" value="F:DNA binding"/>
    <property type="evidence" value="ECO:0007669"/>
    <property type="project" value="UniProtKB-KW"/>
</dbReference>
<keyword evidence="4" id="KW-0010">Activator</keyword>
<dbReference type="SUPFAM" id="SSF53850">
    <property type="entry name" value="Periplasmic binding protein-like II"/>
    <property type="match status" value="1"/>
</dbReference>
<dbReference type="Gene3D" id="3.40.190.10">
    <property type="entry name" value="Periplasmic binding protein-like II"/>
    <property type="match status" value="2"/>
</dbReference>